<dbReference type="RefSeq" id="WP_268594182.1">
    <property type="nucleotide sequence ID" value="NZ_JAMDNK010000031.1"/>
</dbReference>
<protein>
    <submittedName>
        <fullName evidence="2">Uncharacterized protein</fullName>
    </submittedName>
</protein>
<name>A0ABT4GXT6_PAEAL</name>
<organism evidence="2 3">
    <name type="scientific">Paenibacillus alvei</name>
    <name type="common">Bacillus alvei</name>
    <dbReference type="NCBI Taxonomy" id="44250"/>
    <lineage>
        <taxon>Bacteria</taxon>
        <taxon>Bacillati</taxon>
        <taxon>Bacillota</taxon>
        <taxon>Bacilli</taxon>
        <taxon>Bacillales</taxon>
        <taxon>Paenibacillaceae</taxon>
        <taxon>Paenibacillus</taxon>
    </lineage>
</organism>
<evidence type="ECO:0000256" key="1">
    <source>
        <dbReference type="SAM" id="Phobius"/>
    </source>
</evidence>
<sequence>MVEALVNGFTAGIIGVLGVLIGGILTYRLGLKAEKSLIRMKIKVEKIQNTQKDLLDMARQMGIMSVAVKNYEFDKIDYETYCKTSDEVQDKISHLIRSIRVNEFVINNHMDQIDKLIDDSIAISDILYERYRNPDCQVKRYDSGEITFEDINKKINGFMRSTIDIKDELSDQIDKELTT</sequence>
<keyword evidence="3" id="KW-1185">Reference proteome</keyword>
<feature type="transmembrane region" description="Helical" evidence="1">
    <location>
        <begin position="6"/>
        <end position="31"/>
    </location>
</feature>
<accession>A0ABT4GXT6</accession>
<gene>
    <name evidence="2" type="ORF">M5X12_11635</name>
</gene>
<dbReference type="EMBL" id="JAMDNP010000021">
    <property type="protein sequence ID" value="MCY9761226.1"/>
    <property type="molecule type" value="Genomic_DNA"/>
</dbReference>
<keyword evidence="1" id="KW-0472">Membrane</keyword>
<proteinExistence type="predicted"/>
<evidence type="ECO:0000313" key="2">
    <source>
        <dbReference type="EMBL" id="MCY9761226.1"/>
    </source>
</evidence>
<comment type="caution">
    <text evidence="2">The sequence shown here is derived from an EMBL/GenBank/DDBJ whole genome shotgun (WGS) entry which is preliminary data.</text>
</comment>
<dbReference type="Proteomes" id="UP001527181">
    <property type="component" value="Unassembled WGS sequence"/>
</dbReference>
<reference evidence="2 3" key="1">
    <citation type="submission" date="2022-05" db="EMBL/GenBank/DDBJ databases">
        <title>Genome Sequencing of Bee-Associated Microbes.</title>
        <authorList>
            <person name="Dunlap C."/>
        </authorList>
    </citation>
    <scope>NUCLEOTIDE SEQUENCE [LARGE SCALE GENOMIC DNA]</scope>
    <source>
        <strain evidence="2 3">NRRL B-04010</strain>
    </source>
</reference>
<keyword evidence="1" id="KW-0812">Transmembrane</keyword>
<evidence type="ECO:0000313" key="3">
    <source>
        <dbReference type="Proteomes" id="UP001527181"/>
    </source>
</evidence>
<keyword evidence="1" id="KW-1133">Transmembrane helix</keyword>